<comment type="caution">
    <text evidence="1">The sequence shown here is derived from an EMBL/GenBank/DDBJ whole genome shotgun (WGS) entry which is preliminary data.</text>
</comment>
<reference evidence="1 2" key="1">
    <citation type="journal article" date="2019" name="Commun. Biol.">
        <title>The bagworm genome reveals a unique fibroin gene that provides high tensile strength.</title>
        <authorList>
            <person name="Kono N."/>
            <person name="Nakamura H."/>
            <person name="Ohtoshi R."/>
            <person name="Tomita M."/>
            <person name="Numata K."/>
            <person name="Arakawa K."/>
        </authorList>
    </citation>
    <scope>NUCLEOTIDE SEQUENCE [LARGE SCALE GENOMIC DNA]</scope>
</reference>
<proteinExistence type="predicted"/>
<dbReference type="OrthoDB" id="410104at2759"/>
<keyword evidence="2" id="KW-1185">Reference proteome</keyword>
<gene>
    <name evidence="1" type="ORF">EVAR_32604_1</name>
</gene>
<evidence type="ECO:0000313" key="1">
    <source>
        <dbReference type="EMBL" id="GBP50359.1"/>
    </source>
</evidence>
<name>A0A4C1WJ46_EUMVA</name>
<organism evidence="1 2">
    <name type="scientific">Eumeta variegata</name>
    <name type="common">Bagworm moth</name>
    <name type="synonym">Eumeta japonica</name>
    <dbReference type="NCBI Taxonomy" id="151549"/>
    <lineage>
        <taxon>Eukaryota</taxon>
        <taxon>Metazoa</taxon>
        <taxon>Ecdysozoa</taxon>
        <taxon>Arthropoda</taxon>
        <taxon>Hexapoda</taxon>
        <taxon>Insecta</taxon>
        <taxon>Pterygota</taxon>
        <taxon>Neoptera</taxon>
        <taxon>Endopterygota</taxon>
        <taxon>Lepidoptera</taxon>
        <taxon>Glossata</taxon>
        <taxon>Ditrysia</taxon>
        <taxon>Tineoidea</taxon>
        <taxon>Psychidae</taxon>
        <taxon>Oiketicinae</taxon>
        <taxon>Eumeta</taxon>
    </lineage>
</organism>
<dbReference type="AlphaFoldDB" id="A0A4C1WJ46"/>
<protein>
    <submittedName>
        <fullName evidence="1">Uncharacterized protein</fullName>
    </submittedName>
</protein>
<dbReference type="Proteomes" id="UP000299102">
    <property type="component" value="Unassembled WGS sequence"/>
</dbReference>
<accession>A0A4C1WJ46</accession>
<sequence length="222" mass="24569">MIRGHDKWNKKVTRWYPREGKRKRGRPQKRWDDDIRRVAGAMWNRVAQIDQSGKALDLQFVLLGKTWNSKTPHQEIGNNDITLNAVCIGEVVGRSQTLVYKHSAQLAGVFTQSLHCLSQMCEERGGNGYDSKIFATVLFGKKSVPDNLIDDQYNNCKSKLSIVVGFALISRKTAPAHPAEGVGSRLAAGGRIVGTPQHYAETLLCTLPGGDSASVPNYAHLR</sequence>
<dbReference type="EMBL" id="BGZK01000564">
    <property type="protein sequence ID" value="GBP50359.1"/>
    <property type="molecule type" value="Genomic_DNA"/>
</dbReference>
<evidence type="ECO:0000313" key="2">
    <source>
        <dbReference type="Proteomes" id="UP000299102"/>
    </source>
</evidence>